<name>A0ACD1H4S3_9EURO</name>
<dbReference type="EMBL" id="KZ824966">
    <property type="protein sequence ID" value="RAH68578.1"/>
    <property type="molecule type" value="Genomic_DNA"/>
</dbReference>
<evidence type="ECO:0000313" key="2">
    <source>
        <dbReference type="Proteomes" id="UP000249661"/>
    </source>
</evidence>
<dbReference type="Proteomes" id="UP000249661">
    <property type="component" value="Unassembled WGS sequence"/>
</dbReference>
<sequence>MSAAPRPSSLSDLVGYYTSYLVNPLQWTSRHLDLVSCRFEDVVITPSSSPPNHSPNQNLHRTSDARTDAEKLAMTLDAITKRCSLFNILVIDTRLFAGLSKGSPFYFQGRRVRRLANYVMFIYHERAIDPAENRTPTPVGYLQYNSVHGARRKLFEARPGPRGESNRVGGTLCWKRIQQITPEEWTEDPYFMCPLLALAQFEEQRRDESNPATFTSRLLVTEVADKEKIVLYEADIATELLDGLKNPKEADRPMN</sequence>
<reference evidence="1" key="1">
    <citation type="submission" date="2018-02" db="EMBL/GenBank/DDBJ databases">
        <title>The genomes of Aspergillus section Nigri reveals drivers in fungal speciation.</title>
        <authorList>
            <consortium name="DOE Joint Genome Institute"/>
            <person name="Vesth T.C."/>
            <person name="Nybo J."/>
            <person name="Theobald S."/>
            <person name="Brandl J."/>
            <person name="Frisvad J.C."/>
            <person name="Nielsen K.F."/>
            <person name="Lyhne E.K."/>
            <person name="Kogle M.E."/>
            <person name="Kuo A."/>
            <person name="Riley R."/>
            <person name="Clum A."/>
            <person name="Nolan M."/>
            <person name="Lipzen A."/>
            <person name="Salamov A."/>
            <person name="Henrissat B."/>
            <person name="Wiebenga A."/>
            <person name="De vries R.P."/>
            <person name="Grigoriev I.V."/>
            <person name="Mortensen U.H."/>
            <person name="Andersen M.R."/>
            <person name="Baker S.E."/>
        </authorList>
    </citation>
    <scope>NUCLEOTIDE SEQUENCE</scope>
    <source>
        <strain evidence="1">CBS 121060</strain>
    </source>
</reference>
<keyword evidence="2" id="KW-1185">Reference proteome</keyword>
<protein>
    <submittedName>
        <fullName evidence="1">Uncharacterized protein</fullName>
    </submittedName>
</protein>
<organism evidence="1 2">
    <name type="scientific">Aspergillus aculeatinus CBS 121060</name>
    <dbReference type="NCBI Taxonomy" id="1448322"/>
    <lineage>
        <taxon>Eukaryota</taxon>
        <taxon>Fungi</taxon>
        <taxon>Dikarya</taxon>
        <taxon>Ascomycota</taxon>
        <taxon>Pezizomycotina</taxon>
        <taxon>Eurotiomycetes</taxon>
        <taxon>Eurotiomycetidae</taxon>
        <taxon>Eurotiales</taxon>
        <taxon>Aspergillaceae</taxon>
        <taxon>Aspergillus</taxon>
        <taxon>Aspergillus subgen. Circumdati</taxon>
    </lineage>
</organism>
<gene>
    <name evidence="1" type="ORF">BO66DRAFT_393121</name>
</gene>
<accession>A0ACD1H4S3</accession>
<evidence type="ECO:0000313" key="1">
    <source>
        <dbReference type="EMBL" id="RAH68578.1"/>
    </source>
</evidence>
<proteinExistence type="predicted"/>